<dbReference type="STRING" id="568860.SAMN05421811_127132"/>
<keyword evidence="1" id="KW-0812">Transmembrane</keyword>
<dbReference type="Proteomes" id="UP000199361">
    <property type="component" value="Unassembled WGS sequence"/>
</dbReference>
<feature type="transmembrane region" description="Helical" evidence="1">
    <location>
        <begin position="12"/>
        <end position="36"/>
    </location>
</feature>
<dbReference type="AlphaFoldDB" id="A0A1I0LTY3"/>
<sequence length="56" mass="5749">MSTTSARPKRSPLVADVLYGVAGALATLAVVTYAVAAVTGRTTNPLDQADRSPRSC</sequence>
<evidence type="ECO:0000256" key="1">
    <source>
        <dbReference type="SAM" id="Phobius"/>
    </source>
</evidence>
<dbReference type="EMBL" id="FOHX01000027">
    <property type="protein sequence ID" value="SEU46732.1"/>
    <property type="molecule type" value="Genomic_DNA"/>
</dbReference>
<name>A0A1I0LTY3_9ACTN</name>
<reference evidence="2 3" key="1">
    <citation type="submission" date="2016-10" db="EMBL/GenBank/DDBJ databases">
        <authorList>
            <person name="de Groot N.N."/>
        </authorList>
    </citation>
    <scope>NUCLEOTIDE SEQUENCE [LARGE SCALE GENOMIC DNA]</scope>
    <source>
        <strain evidence="2 3">CGMCC 4.5598</strain>
    </source>
</reference>
<accession>A0A1I0LTY3</accession>
<proteinExistence type="predicted"/>
<evidence type="ECO:0000313" key="2">
    <source>
        <dbReference type="EMBL" id="SEU46732.1"/>
    </source>
</evidence>
<dbReference type="RefSeq" id="WP_177241240.1">
    <property type="nucleotide sequence ID" value="NZ_FOHX01000027.1"/>
</dbReference>
<protein>
    <submittedName>
        <fullName evidence="2">Uncharacterized protein</fullName>
    </submittedName>
</protein>
<organism evidence="2 3">
    <name type="scientific">Nonomuraea wenchangensis</name>
    <dbReference type="NCBI Taxonomy" id="568860"/>
    <lineage>
        <taxon>Bacteria</taxon>
        <taxon>Bacillati</taxon>
        <taxon>Actinomycetota</taxon>
        <taxon>Actinomycetes</taxon>
        <taxon>Streptosporangiales</taxon>
        <taxon>Streptosporangiaceae</taxon>
        <taxon>Nonomuraea</taxon>
    </lineage>
</organism>
<keyword evidence="1" id="KW-0472">Membrane</keyword>
<keyword evidence="1" id="KW-1133">Transmembrane helix</keyword>
<keyword evidence="3" id="KW-1185">Reference proteome</keyword>
<evidence type="ECO:0000313" key="3">
    <source>
        <dbReference type="Proteomes" id="UP000199361"/>
    </source>
</evidence>
<gene>
    <name evidence="2" type="ORF">SAMN05421811_127132</name>
</gene>